<reference evidence="2 4" key="1">
    <citation type="submission" date="2020-01" db="EMBL/GenBank/DDBJ databases">
        <authorList>
            <person name="Mishra B."/>
        </authorList>
    </citation>
    <scope>NUCLEOTIDE SEQUENCE [LARGE SCALE GENOMIC DNA]</scope>
</reference>
<evidence type="ECO:0000256" key="1">
    <source>
        <dbReference type="SAM" id="MobiDB-lite"/>
    </source>
</evidence>
<proteinExistence type="predicted"/>
<evidence type="ECO:0000313" key="3">
    <source>
        <dbReference type="EMBL" id="CAA7052221.1"/>
    </source>
</evidence>
<feature type="region of interest" description="Disordered" evidence="1">
    <location>
        <begin position="109"/>
        <end position="128"/>
    </location>
</feature>
<evidence type="ECO:0000313" key="4">
    <source>
        <dbReference type="Proteomes" id="UP000467841"/>
    </source>
</evidence>
<name>A0A6D2HZZ3_9BRAS</name>
<accession>A0A6D2HZZ3</accession>
<feature type="region of interest" description="Disordered" evidence="1">
    <location>
        <begin position="138"/>
        <end position="206"/>
    </location>
</feature>
<feature type="compositionally biased region" description="Basic residues" evidence="1">
    <location>
        <begin position="194"/>
        <end position="206"/>
    </location>
</feature>
<dbReference type="EMBL" id="CACVBM020001496">
    <property type="protein sequence ID" value="CAA7052221.1"/>
    <property type="molecule type" value="Genomic_DNA"/>
</dbReference>
<sequence>MKGKRRGQYITHISKMETFVDEDETLTLNLARKEEKLRLPRRRDGGLVTARVIRATGAYFSSASSVYLLLFSPLHGTSSSPVINPVMASTKEASASKQASLSFVASASKQASISPVQPEHSIRRTLSSASLRNNRFASLDSSEDEDDDDSEVPPPPDVPENSMFFTPSGKRILRERPVPLSTKAKEMQAVVRGRGNRGRGSRGGRG</sequence>
<organism evidence="2 4">
    <name type="scientific">Microthlaspi erraticum</name>
    <dbReference type="NCBI Taxonomy" id="1685480"/>
    <lineage>
        <taxon>Eukaryota</taxon>
        <taxon>Viridiplantae</taxon>
        <taxon>Streptophyta</taxon>
        <taxon>Embryophyta</taxon>
        <taxon>Tracheophyta</taxon>
        <taxon>Spermatophyta</taxon>
        <taxon>Magnoliopsida</taxon>
        <taxon>eudicotyledons</taxon>
        <taxon>Gunneridae</taxon>
        <taxon>Pentapetalae</taxon>
        <taxon>rosids</taxon>
        <taxon>malvids</taxon>
        <taxon>Brassicales</taxon>
        <taxon>Brassicaceae</taxon>
        <taxon>Coluteocarpeae</taxon>
        <taxon>Microthlaspi</taxon>
    </lineage>
</organism>
<evidence type="ECO:0000313" key="2">
    <source>
        <dbReference type="EMBL" id="CAA7018537.1"/>
    </source>
</evidence>
<gene>
    <name evidence="3" type="ORF">MERR_LOCUS39456</name>
    <name evidence="2" type="ORF">MERR_LOCUS5772</name>
</gene>
<dbReference type="EMBL" id="CACVBM020000389">
    <property type="protein sequence ID" value="CAA7018537.1"/>
    <property type="molecule type" value="Genomic_DNA"/>
</dbReference>
<keyword evidence="4" id="KW-1185">Reference proteome</keyword>
<feature type="compositionally biased region" description="Acidic residues" evidence="1">
    <location>
        <begin position="141"/>
        <end position="151"/>
    </location>
</feature>
<dbReference type="Proteomes" id="UP000467841">
    <property type="component" value="Unassembled WGS sequence"/>
</dbReference>
<protein>
    <submittedName>
        <fullName evidence="2">Uncharacterized protein</fullName>
    </submittedName>
</protein>
<dbReference type="AlphaFoldDB" id="A0A6D2HZZ3"/>